<dbReference type="Pfam" id="PF11638">
    <property type="entry name" value="DnaA_N"/>
    <property type="match status" value="1"/>
</dbReference>
<protein>
    <submittedName>
        <fullName evidence="2">DnaA N-terminal domain-containing protein</fullName>
    </submittedName>
</protein>
<dbReference type="STRING" id="1123755.SAMN05444714_3236"/>
<dbReference type="RefSeq" id="WP_090210647.1">
    <property type="nucleotide sequence ID" value="NZ_FOZM01000005.1"/>
</dbReference>
<evidence type="ECO:0000313" key="2">
    <source>
        <dbReference type="EMBL" id="SFS22313.1"/>
    </source>
</evidence>
<dbReference type="Gene3D" id="3.30.300.180">
    <property type="match status" value="1"/>
</dbReference>
<proteinExistence type="predicted"/>
<dbReference type="AlphaFoldDB" id="A0A1I6N2Y7"/>
<dbReference type="EMBL" id="FOZM01000005">
    <property type="protein sequence ID" value="SFS22313.1"/>
    <property type="molecule type" value="Genomic_DNA"/>
</dbReference>
<dbReference type="OrthoDB" id="7657434at2"/>
<keyword evidence="3" id="KW-1185">Reference proteome</keyword>
<sequence>MDAKRLTGVNASSLKYDLLTALSVAGLHQDGRHQISLSRLTLLITARYNWRLDEFCVGQRDLARMWNVTERTVKREIKYWLEARLVICKRRGVRGRVGAYRLNYPEIYRQSEPYWAAVGPDFQERMGETHPVQQSKVVAVDFRGKASPPAAEPPETEMQAAPATWRAACQRMKGLHPAHYHNWIGSLRFGCDDGECIMLYASNQFVAHYVQTHLIEIIMEAVEATLGPRRRIAVRVSG</sequence>
<gene>
    <name evidence="2" type="ORF">SAMN05444714_3236</name>
</gene>
<dbReference type="Proteomes" id="UP000198926">
    <property type="component" value="Unassembled WGS sequence"/>
</dbReference>
<organism evidence="2 3">
    <name type="scientific">Yoonia litorea</name>
    <dbReference type="NCBI Taxonomy" id="1123755"/>
    <lineage>
        <taxon>Bacteria</taxon>
        <taxon>Pseudomonadati</taxon>
        <taxon>Pseudomonadota</taxon>
        <taxon>Alphaproteobacteria</taxon>
        <taxon>Rhodobacterales</taxon>
        <taxon>Paracoccaceae</taxon>
        <taxon>Yoonia</taxon>
    </lineage>
</organism>
<evidence type="ECO:0000313" key="3">
    <source>
        <dbReference type="Proteomes" id="UP000198926"/>
    </source>
</evidence>
<reference evidence="2 3" key="1">
    <citation type="submission" date="2016-10" db="EMBL/GenBank/DDBJ databases">
        <authorList>
            <person name="de Groot N.N."/>
        </authorList>
    </citation>
    <scope>NUCLEOTIDE SEQUENCE [LARGE SCALE GENOMIC DNA]</scope>
    <source>
        <strain evidence="2 3">DSM 29433</strain>
    </source>
</reference>
<dbReference type="InterPro" id="IPR024633">
    <property type="entry name" value="DnaA_N_dom"/>
</dbReference>
<evidence type="ECO:0000259" key="1">
    <source>
        <dbReference type="Pfam" id="PF11638"/>
    </source>
</evidence>
<accession>A0A1I6N2Y7</accession>
<dbReference type="InterPro" id="IPR038454">
    <property type="entry name" value="DnaA_N_sf"/>
</dbReference>
<feature type="domain" description="DnaA N-terminal" evidence="1">
    <location>
        <begin position="164"/>
        <end position="222"/>
    </location>
</feature>
<name>A0A1I6N2Y7_9RHOB</name>